<feature type="domain" description="PNPLA" evidence="1">
    <location>
        <begin position="32"/>
        <end position="113"/>
    </location>
</feature>
<sequence length="113" mass="12133">MNNPEDGPENTKLTGYGADAFHDVDKKSECDLIMKGGITSGVVYPYAITEIAKKYHFRAIGGTSAGAIAAAFAAAAEYARSWTDPEKPEKNSAATGFHRLNKKSLELPKILLT</sequence>
<dbReference type="GO" id="GO:0006629">
    <property type="term" value="P:lipid metabolic process"/>
    <property type="evidence" value="ECO:0007669"/>
    <property type="project" value="InterPro"/>
</dbReference>
<dbReference type="PROSITE" id="PS51635">
    <property type="entry name" value="PNPLA"/>
    <property type="match status" value="1"/>
</dbReference>
<gene>
    <name evidence="2" type="ORF">MNBD_ALPHA04-1259</name>
</gene>
<proteinExistence type="predicted"/>
<dbReference type="Pfam" id="PF01734">
    <property type="entry name" value="Patatin"/>
    <property type="match status" value="1"/>
</dbReference>
<dbReference type="EMBL" id="UOEF01000320">
    <property type="protein sequence ID" value="VAW01213.1"/>
    <property type="molecule type" value="Genomic_DNA"/>
</dbReference>
<dbReference type="Gene3D" id="3.40.1090.10">
    <property type="entry name" value="Cytosolic phospholipase A2 catalytic domain"/>
    <property type="match status" value="1"/>
</dbReference>
<dbReference type="AlphaFoldDB" id="A0A3B0SBA0"/>
<accession>A0A3B0SBA0</accession>
<reference evidence="2" key="1">
    <citation type="submission" date="2018-06" db="EMBL/GenBank/DDBJ databases">
        <authorList>
            <person name="Zhirakovskaya E."/>
        </authorList>
    </citation>
    <scope>NUCLEOTIDE SEQUENCE</scope>
</reference>
<name>A0A3B0SBA0_9ZZZZ</name>
<dbReference type="InterPro" id="IPR002641">
    <property type="entry name" value="PNPLA_dom"/>
</dbReference>
<protein>
    <submittedName>
        <fullName evidence="2">RpoH suppressor</fullName>
    </submittedName>
</protein>
<evidence type="ECO:0000313" key="2">
    <source>
        <dbReference type="EMBL" id="VAW01213.1"/>
    </source>
</evidence>
<organism evidence="2">
    <name type="scientific">hydrothermal vent metagenome</name>
    <dbReference type="NCBI Taxonomy" id="652676"/>
    <lineage>
        <taxon>unclassified sequences</taxon>
        <taxon>metagenomes</taxon>
        <taxon>ecological metagenomes</taxon>
    </lineage>
</organism>
<evidence type="ECO:0000259" key="1">
    <source>
        <dbReference type="PROSITE" id="PS51635"/>
    </source>
</evidence>
<feature type="non-terminal residue" evidence="2">
    <location>
        <position position="113"/>
    </location>
</feature>